<evidence type="ECO:0000313" key="10">
    <source>
        <dbReference type="Proteomes" id="UP000046392"/>
    </source>
</evidence>
<comment type="caution">
    <text evidence="7">Lacks conserved residue(s) required for the propagation of feature annotation.</text>
</comment>
<sequence>MKLIKILIILTRLVFSLNSTLSVLENIFSVEREKRAILKRTNYLWKEKVIPYYVNSSLNDNIINYALLKISKETCLEFKQTYNPRKALFTYQPGLLYLTDLGKRKEIPHKIYVQKHTMDVGKIIRETMRALGVDYEHNRYDRDHYIFINWKNIKPKFLKFFKKDFKGSTNTFGTSYDFRSVMHFSEDEYGILRKRVITTYNTHMQPFIGKSQSLTFNDAKILNQKYCSYSQITHPQCSNFAYPHPRLYTHCKCPPFADGIDCTGLIINNHFCTAHNILIAWKKKTTFFLKAGGNCTFYLFTDLGKKIAMRVSYYNIRPRKYICKENKSIEIRYRQDLGSSGSLFCPGQSTRAIFSESHRVVVQSHFPAMNIILKMKVWQV</sequence>
<keyword evidence="10" id="KW-1185">Reference proteome</keyword>
<dbReference type="InterPro" id="IPR001506">
    <property type="entry name" value="Peptidase_M12A"/>
</dbReference>
<protein>
    <recommendedName>
        <fullName evidence="8">Metalloendopeptidase</fullName>
        <ecNumber evidence="8">3.4.24.-</ecNumber>
    </recommendedName>
</protein>
<evidence type="ECO:0000256" key="1">
    <source>
        <dbReference type="ARBA" id="ARBA00022670"/>
    </source>
</evidence>
<dbReference type="WBParaSite" id="SPAL_0000800710.1">
    <property type="protein sequence ID" value="SPAL_0000800710.1"/>
    <property type="gene ID" value="SPAL_0000800710"/>
</dbReference>
<dbReference type="InterPro" id="IPR006026">
    <property type="entry name" value="Peptidase_Metallo"/>
</dbReference>
<organism evidence="10 11">
    <name type="scientific">Strongyloides papillosus</name>
    <name type="common">Intestinal threadworm</name>
    <dbReference type="NCBI Taxonomy" id="174720"/>
    <lineage>
        <taxon>Eukaryota</taxon>
        <taxon>Metazoa</taxon>
        <taxon>Ecdysozoa</taxon>
        <taxon>Nematoda</taxon>
        <taxon>Chromadorea</taxon>
        <taxon>Rhabditida</taxon>
        <taxon>Tylenchina</taxon>
        <taxon>Panagrolaimomorpha</taxon>
        <taxon>Strongyloidoidea</taxon>
        <taxon>Strongyloididae</taxon>
        <taxon>Strongyloides</taxon>
    </lineage>
</organism>
<name>A0A0N5BQ35_STREA</name>
<comment type="cofactor">
    <cofactor evidence="8">
        <name>Zn(2+)</name>
        <dbReference type="ChEBI" id="CHEBI:29105"/>
    </cofactor>
    <text evidence="8">Binds 1 zinc ion per subunit.</text>
</comment>
<dbReference type="PANTHER" id="PTHR10127:SF780">
    <property type="entry name" value="METALLOENDOPEPTIDASE"/>
    <property type="match status" value="1"/>
</dbReference>
<evidence type="ECO:0000256" key="7">
    <source>
        <dbReference type="PROSITE-ProRule" id="PRU01211"/>
    </source>
</evidence>
<feature type="domain" description="Peptidase M12A" evidence="9">
    <location>
        <begin position="35"/>
        <end position="228"/>
    </location>
</feature>
<feature type="active site" evidence="7">
    <location>
        <position position="126"/>
    </location>
</feature>
<feature type="chain" id="PRO_5005733436" description="Metalloendopeptidase" evidence="8">
    <location>
        <begin position="17"/>
        <end position="380"/>
    </location>
</feature>
<accession>A0A0N5BQ35</accession>
<dbReference type="GO" id="GO:0006508">
    <property type="term" value="P:proteolysis"/>
    <property type="evidence" value="ECO:0007669"/>
    <property type="project" value="UniProtKB-KW"/>
</dbReference>
<proteinExistence type="predicted"/>
<evidence type="ECO:0000256" key="6">
    <source>
        <dbReference type="ARBA" id="ARBA00023157"/>
    </source>
</evidence>
<dbReference type="Proteomes" id="UP000046392">
    <property type="component" value="Unplaced"/>
</dbReference>
<evidence type="ECO:0000259" key="9">
    <source>
        <dbReference type="PROSITE" id="PS51864"/>
    </source>
</evidence>
<dbReference type="Gene3D" id="3.40.390.10">
    <property type="entry name" value="Collagenase (Catalytic Domain)"/>
    <property type="match status" value="1"/>
</dbReference>
<dbReference type="PANTHER" id="PTHR10127">
    <property type="entry name" value="DISCOIDIN, CUB, EGF, LAMININ , AND ZINC METALLOPROTEASE DOMAIN CONTAINING"/>
    <property type="match status" value="1"/>
</dbReference>
<dbReference type="PROSITE" id="PS51864">
    <property type="entry name" value="ASTACIN"/>
    <property type="match status" value="1"/>
</dbReference>
<keyword evidence="6" id="KW-1015">Disulfide bond</keyword>
<feature type="signal peptide" evidence="8">
    <location>
        <begin position="1"/>
        <end position="16"/>
    </location>
</feature>
<dbReference type="GO" id="GO:0008270">
    <property type="term" value="F:zinc ion binding"/>
    <property type="evidence" value="ECO:0007669"/>
    <property type="project" value="InterPro"/>
</dbReference>
<evidence type="ECO:0000256" key="5">
    <source>
        <dbReference type="ARBA" id="ARBA00023049"/>
    </source>
</evidence>
<keyword evidence="3 8" id="KW-0378">Hydrolase</keyword>
<keyword evidence="8" id="KW-0732">Signal</keyword>
<evidence type="ECO:0000313" key="11">
    <source>
        <dbReference type="WBParaSite" id="SPAL_0000800710.1"/>
    </source>
</evidence>
<reference evidence="11" key="1">
    <citation type="submission" date="2017-02" db="UniProtKB">
        <authorList>
            <consortium name="WormBaseParasite"/>
        </authorList>
    </citation>
    <scope>IDENTIFICATION</scope>
</reference>
<dbReference type="InterPro" id="IPR024079">
    <property type="entry name" value="MetalloPept_cat_dom_sf"/>
</dbReference>
<evidence type="ECO:0000256" key="8">
    <source>
        <dbReference type="RuleBase" id="RU361183"/>
    </source>
</evidence>
<keyword evidence="1 8" id="KW-0645">Protease</keyword>
<dbReference type="SUPFAM" id="SSF55486">
    <property type="entry name" value="Metalloproteases ('zincins'), catalytic domain"/>
    <property type="match status" value="1"/>
</dbReference>
<dbReference type="EC" id="3.4.24.-" evidence="8"/>
<evidence type="ECO:0000256" key="2">
    <source>
        <dbReference type="ARBA" id="ARBA00022723"/>
    </source>
</evidence>
<keyword evidence="5 8" id="KW-0482">Metalloprotease</keyword>
<dbReference type="SMART" id="SM00235">
    <property type="entry name" value="ZnMc"/>
    <property type="match status" value="1"/>
</dbReference>
<dbReference type="PRINTS" id="PR00480">
    <property type="entry name" value="ASTACIN"/>
</dbReference>
<dbReference type="Pfam" id="PF01400">
    <property type="entry name" value="Astacin"/>
    <property type="match status" value="1"/>
</dbReference>
<dbReference type="GO" id="GO:0004222">
    <property type="term" value="F:metalloendopeptidase activity"/>
    <property type="evidence" value="ECO:0007669"/>
    <property type="project" value="UniProtKB-UniRule"/>
</dbReference>
<evidence type="ECO:0000256" key="3">
    <source>
        <dbReference type="ARBA" id="ARBA00022801"/>
    </source>
</evidence>
<keyword evidence="2 8" id="KW-0479">Metal-binding</keyword>
<evidence type="ECO:0000256" key="4">
    <source>
        <dbReference type="ARBA" id="ARBA00022833"/>
    </source>
</evidence>
<dbReference type="AlphaFoldDB" id="A0A0N5BQ35"/>
<keyword evidence="4 8" id="KW-0862">Zinc</keyword>